<comment type="caution">
    <text evidence="3">The sequence shown here is derived from an EMBL/GenBank/DDBJ whole genome shotgun (WGS) entry which is preliminary data.</text>
</comment>
<feature type="compositionally biased region" description="Basic and acidic residues" evidence="2">
    <location>
        <begin position="1069"/>
        <end position="1085"/>
    </location>
</feature>
<organism evidence="3 4">
    <name type="scientific">Plasmodium gonderi</name>
    <dbReference type="NCBI Taxonomy" id="77519"/>
    <lineage>
        <taxon>Eukaryota</taxon>
        <taxon>Sar</taxon>
        <taxon>Alveolata</taxon>
        <taxon>Apicomplexa</taxon>
        <taxon>Aconoidasida</taxon>
        <taxon>Haemosporida</taxon>
        <taxon>Plasmodiidae</taxon>
        <taxon>Plasmodium</taxon>
        <taxon>Plasmodium (Plasmodium)</taxon>
    </lineage>
</organism>
<feature type="region of interest" description="Disordered" evidence="2">
    <location>
        <begin position="618"/>
        <end position="762"/>
    </location>
</feature>
<feature type="compositionally biased region" description="Basic and acidic residues" evidence="2">
    <location>
        <begin position="185"/>
        <end position="203"/>
    </location>
</feature>
<accession>A0A1Y1JL65</accession>
<feature type="region of interest" description="Disordered" evidence="2">
    <location>
        <begin position="114"/>
        <end position="203"/>
    </location>
</feature>
<feature type="compositionally biased region" description="Basic residues" evidence="2">
    <location>
        <begin position="114"/>
        <end position="134"/>
    </location>
</feature>
<feature type="compositionally biased region" description="Basic and acidic residues" evidence="2">
    <location>
        <begin position="135"/>
        <end position="146"/>
    </location>
</feature>
<feature type="compositionally biased region" description="Basic residues" evidence="2">
    <location>
        <begin position="147"/>
        <end position="160"/>
    </location>
</feature>
<evidence type="ECO:0000256" key="1">
    <source>
        <dbReference type="SAM" id="Coils"/>
    </source>
</evidence>
<name>A0A1Y1JL65_PLAGO</name>
<feature type="compositionally biased region" description="Basic residues" evidence="2">
    <location>
        <begin position="1517"/>
        <end position="1527"/>
    </location>
</feature>
<feature type="region of interest" description="Disordered" evidence="2">
    <location>
        <begin position="1320"/>
        <end position="1345"/>
    </location>
</feature>
<gene>
    <name evidence="3" type="ORF">PGO_093530</name>
</gene>
<evidence type="ECO:0000256" key="2">
    <source>
        <dbReference type="SAM" id="MobiDB-lite"/>
    </source>
</evidence>
<feature type="compositionally biased region" description="Acidic residues" evidence="2">
    <location>
        <begin position="1106"/>
        <end position="1115"/>
    </location>
</feature>
<feature type="compositionally biased region" description="Basic and acidic residues" evidence="2">
    <location>
        <begin position="742"/>
        <end position="762"/>
    </location>
</feature>
<dbReference type="Proteomes" id="UP000195521">
    <property type="component" value="Unassembled WGS sequence"/>
</dbReference>
<dbReference type="OMA" id="NIYMNIY"/>
<proteinExistence type="predicted"/>
<protein>
    <submittedName>
        <fullName evidence="3">Uncharacterized protein</fullName>
    </submittedName>
</protein>
<feature type="compositionally biased region" description="Acidic residues" evidence="2">
    <location>
        <begin position="1466"/>
        <end position="1505"/>
    </location>
</feature>
<feature type="coiled-coil region" evidence="1">
    <location>
        <begin position="858"/>
        <end position="895"/>
    </location>
</feature>
<feature type="compositionally biased region" description="Low complexity" evidence="2">
    <location>
        <begin position="161"/>
        <end position="170"/>
    </location>
</feature>
<dbReference type="OrthoDB" id="372814at2759"/>
<feature type="compositionally biased region" description="Basic and acidic residues" evidence="2">
    <location>
        <begin position="1716"/>
        <end position="1725"/>
    </location>
</feature>
<reference evidence="4" key="1">
    <citation type="submission" date="2017-04" db="EMBL/GenBank/DDBJ databases">
        <title>Plasmodium gonderi genome.</title>
        <authorList>
            <person name="Arisue N."/>
            <person name="Honma H."/>
            <person name="Kawai S."/>
            <person name="Tougan T."/>
            <person name="Tanabe K."/>
            <person name="Horii T."/>
        </authorList>
    </citation>
    <scope>NUCLEOTIDE SEQUENCE [LARGE SCALE GENOMIC DNA]</scope>
    <source>
        <strain evidence="4">ATCC 30045</strain>
    </source>
</reference>
<feature type="compositionally biased region" description="Low complexity" evidence="2">
    <location>
        <begin position="1052"/>
        <end position="1062"/>
    </location>
</feature>
<keyword evidence="4" id="KW-1185">Reference proteome</keyword>
<evidence type="ECO:0000313" key="3">
    <source>
        <dbReference type="EMBL" id="GAW81153.1"/>
    </source>
</evidence>
<dbReference type="EMBL" id="BDQF01000010">
    <property type="protein sequence ID" value="GAW81153.1"/>
    <property type="molecule type" value="Genomic_DNA"/>
</dbReference>
<dbReference type="RefSeq" id="XP_028543742.1">
    <property type="nucleotide sequence ID" value="XM_028687941.1"/>
</dbReference>
<sequence length="1952" mass="227726">MKNVKQSIINFKDLAKQLEACVQYNSTDIEVMQDIYAECKKDLIILEKLTLEALEKGNAYLFEQLVEASTHVSRSIKRFESFEKNHKDRSRSFPGEFAQIETTKMDFGDEDFLKKKKKHQGHKKHDNKKKGKKYKNMDYEEGDSVKRNRSRSQSRSRSRSCSRSESLGRSFGRRKEHEKKKKKTKEKERRKYYHSDDESNNKEKYTYDNKKMLKSDSFASFNKELGTLNGTPNMLSSELDEDLDDFQKKPKKDQKKKKKKLHDNKLKVENADDSGDDSFFNKTYIDSLDDLNPLSSNNSKNKKSNRGKERITHISNNPLVIIIHISDIINVSLDFKTIYIYLTLKSLDNKINIRKKSKNKQVDNFTINVSELFEFSVFYNNQLFLYIDVVDTHNNTYYYTCLINLNKNILKKTLFYVPTAYLLTQVTDPFSSHKEHQNLIPTTPVSFSSAEQSFGAQNATTQLKDFNFSSPILNSFPEKNNLGCQPVANRNMENHIVNNNPIVSNSTNNDLFQNGTTNIYHFNNNLPHKRVNEFYFGRASPSNTYSMNNHIYNPGATNFNFSRNHQNGTNSNNFNFVSRRNVMNRNMSNFNFINPNVSRPNVISSNASHPIFENPNFRNPNIGTSNFGNPTFGNPSNGTSNFGTSNYGTSNFGTSNFGTSNTGSPSHRSPSTGTSNLGRPNFSARGFSIPTFRTPNYEPSNFDIPMINNSQTSNPTFDNSNSWQKNTNSSAHINDGNNRAVNENEEKKDVEKEKKKELEKNERNFSSKGPYIIMNIFLKNKNFDHETELMKQNNLNLYKQLYNTCNKEKVYYENKSKENEKKIEQLDKAVMILELDNEGYIEANNKLKEIIETNKEIIKVIEKIIKKKNYKIEKLEKKNEKAEQAKKTIEENKKENCYLSEQIAKLNNDFKENKIKLKDSSQVNDNLNSKVNNLLFQLQNAQIKNEKLLLYLSYLVKYIHKNSCNGNANVLNLMKLKKINWNLLNSDPDYNSQNMLDDIANNCNYVRSVLKFDDSMINRYMKSQKKENINRKFMQNILGLNNTTKQDITNYSSENSENSNSSLAHVNNKRKENGILKGQQKEDKSKVHRNNKHPSSPNAIIIDEKEVSEEDEEEKEKDIPIDHVLVQEYKKYMTTNASNDINQKYLPPIDDNHPDIKKKKEKLNEKKGIKPNGLHENYLNTDIRNINYNSDKERKNSQRHNFNINTKRLDKVQKEEENQGEKKNYRLFNDEKKTEKSPFINKRKNSIQILHHQSDILHDGIFNHQRDNVDIETNSVFSFNIKNSGNLSHLKKSKRTTKDNKIGKGECKQNDVFKKGLKDSKEMKNKPTPPYKMKKTNKKVTSGKNKNGKETYTCDYNDGNFLLSHIKMDRRNKVRHSLHNCKEKAINKLVYNENYTFSNGELSSYCDNEGCEDVSKMRNKNEKNVVSDSYLNCKSKNQGKKINHKKLPSIWNGLLELKGHHSESHMEEEEYEDEEGEDEEDEDEEDEDNEDDYEKADGDENEDEGNLQNDTTSGKYGKLKKGKRNKNKQSDNRLKKKRTSDYLSDYKSFEKKFNYFVKVSKNLQGSILSNNSDKISYAVNLNKKNYFRNLERIINKCNKKDQELSYLDSYLSTEIKSNFLSDNDIKKHKNRLRHFYSKNTKGIIFENTLVKIYAKLYYVNEDSRKNSKKKKGLIGTENYNKDDTRKSNGNVKAGDDKNDDNNGNSTSNRNLKRNRLRDEKRKTMNKVEKSIKKENIYMNIYVKSILYNIIYIKSDLRENKMDHIKVVKRNLKKNYNKVTEENDYINLKKNEICLLYTLCFRKNLLHNLPLFLNIECLNNDNSTIKFRIALPLPHLHLLKPNSLYLNNFVKNFPGRHKYYYKSYYCNMIDFSTFNEFINSIKLYNSFNVFHFDAYNILYSTYPLNAKNNILLLIVCDFVRKKNGTPNGTVKLHFISQSNSLISFSVNLFKQIL</sequence>
<feature type="region of interest" description="Disordered" evidence="2">
    <location>
        <begin position="1048"/>
        <end position="1120"/>
    </location>
</feature>
<feature type="region of interest" description="Disordered" evidence="2">
    <location>
        <begin position="1460"/>
        <end position="1537"/>
    </location>
</feature>
<feature type="compositionally biased region" description="Polar residues" evidence="2">
    <location>
        <begin position="618"/>
        <end position="678"/>
    </location>
</feature>
<keyword evidence="1" id="KW-0175">Coiled coil</keyword>
<evidence type="ECO:0000313" key="4">
    <source>
        <dbReference type="Proteomes" id="UP000195521"/>
    </source>
</evidence>
<dbReference type="GeneID" id="39747871"/>
<feature type="compositionally biased region" description="Polar residues" evidence="2">
    <location>
        <begin position="707"/>
        <end position="741"/>
    </location>
</feature>
<feature type="compositionally biased region" description="Basic residues" evidence="2">
    <location>
        <begin position="171"/>
        <end position="184"/>
    </location>
</feature>
<feature type="region of interest" description="Disordered" evidence="2">
    <location>
        <begin position="1667"/>
        <end position="1725"/>
    </location>
</feature>